<evidence type="ECO:0000313" key="1">
    <source>
        <dbReference type="EMBL" id="OCT65342.1"/>
    </source>
</evidence>
<evidence type="ECO:0000313" key="2">
    <source>
        <dbReference type="Proteomes" id="UP000694892"/>
    </source>
</evidence>
<accession>A0A974H599</accession>
<protein>
    <submittedName>
        <fullName evidence="1">Uncharacterized protein</fullName>
    </submittedName>
</protein>
<sequence>SNPSESTLETNKGLYIESTEQVDPEMNKLPESSIPSNCFKQVFPKYSKQFNYLRVVERVASIFLQFLGIKGTMKLGPTGFRTFISAGDQRESMSLQAFVEAFLYLAQRRFKCLPLQEQVQSLISLCERHLDSLDEKRLLCSRAPAPSCFLHNDLHFTSRVPRLNRTSTACKLADYKLQHS</sequence>
<reference evidence="2" key="1">
    <citation type="journal article" date="2016" name="Nature">
        <title>Genome evolution in the allotetraploid frog Xenopus laevis.</title>
        <authorList>
            <person name="Session A.M."/>
            <person name="Uno Y."/>
            <person name="Kwon T."/>
            <person name="Chapman J.A."/>
            <person name="Toyoda A."/>
            <person name="Takahashi S."/>
            <person name="Fukui A."/>
            <person name="Hikosaka A."/>
            <person name="Suzuki A."/>
            <person name="Kondo M."/>
            <person name="van Heeringen S.J."/>
            <person name="Quigley I."/>
            <person name="Heinz S."/>
            <person name="Ogino H."/>
            <person name="Ochi H."/>
            <person name="Hellsten U."/>
            <person name="Lyons J.B."/>
            <person name="Simakov O."/>
            <person name="Putnam N."/>
            <person name="Stites J."/>
            <person name="Kuroki Y."/>
            <person name="Tanaka T."/>
            <person name="Michiue T."/>
            <person name="Watanabe M."/>
            <person name="Bogdanovic O."/>
            <person name="Lister R."/>
            <person name="Georgiou G."/>
            <person name="Paranjpe S.S."/>
            <person name="van Kruijsbergen I."/>
            <person name="Shu S."/>
            <person name="Carlson J."/>
            <person name="Kinoshita T."/>
            <person name="Ohta Y."/>
            <person name="Mawaribuchi S."/>
            <person name="Jenkins J."/>
            <person name="Grimwood J."/>
            <person name="Schmutz J."/>
            <person name="Mitros T."/>
            <person name="Mozaffari S.V."/>
            <person name="Suzuki Y."/>
            <person name="Haramoto Y."/>
            <person name="Yamamoto T.S."/>
            <person name="Takagi C."/>
            <person name="Heald R."/>
            <person name="Miller K."/>
            <person name="Haudenschild C."/>
            <person name="Kitzman J."/>
            <person name="Nakayama T."/>
            <person name="Izutsu Y."/>
            <person name="Robert J."/>
            <person name="Fortriede J."/>
            <person name="Burns K."/>
            <person name="Lotay V."/>
            <person name="Karimi K."/>
            <person name="Yasuoka Y."/>
            <person name="Dichmann D.S."/>
            <person name="Flajnik M.F."/>
            <person name="Houston D.W."/>
            <person name="Shendure J."/>
            <person name="DuPasquier L."/>
            <person name="Vize P.D."/>
            <person name="Zorn A.M."/>
            <person name="Ito M."/>
            <person name="Marcotte E.M."/>
            <person name="Wallingford J.B."/>
            <person name="Ito Y."/>
            <person name="Asashima M."/>
            <person name="Ueno N."/>
            <person name="Matsuda Y."/>
            <person name="Veenstra G.J."/>
            <person name="Fujiyama A."/>
            <person name="Harland R.M."/>
            <person name="Taira M."/>
            <person name="Rokhsar D.S."/>
        </authorList>
    </citation>
    <scope>NUCLEOTIDE SEQUENCE [LARGE SCALE GENOMIC DNA]</scope>
    <source>
        <strain evidence="2">J</strain>
    </source>
</reference>
<gene>
    <name evidence="1" type="ORF">XELAEV_180415822mg</name>
</gene>
<feature type="non-terminal residue" evidence="1">
    <location>
        <position position="1"/>
    </location>
</feature>
<name>A0A974H599_XENLA</name>
<dbReference type="Proteomes" id="UP000694892">
    <property type="component" value="Chromosome 8S"/>
</dbReference>
<dbReference type="EMBL" id="CM004481">
    <property type="protein sequence ID" value="OCT65342.1"/>
    <property type="molecule type" value="Genomic_DNA"/>
</dbReference>
<dbReference type="AlphaFoldDB" id="A0A974H599"/>
<proteinExistence type="predicted"/>
<organism evidence="1 2">
    <name type="scientific">Xenopus laevis</name>
    <name type="common">African clawed frog</name>
    <dbReference type="NCBI Taxonomy" id="8355"/>
    <lineage>
        <taxon>Eukaryota</taxon>
        <taxon>Metazoa</taxon>
        <taxon>Chordata</taxon>
        <taxon>Craniata</taxon>
        <taxon>Vertebrata</taxon>
        <taxon>Euteleostomi</taxon>
        <taxon>Amphibia</taxon>
        <taxon>Batrachia</taxon>
        <taxon>Anura</taxon>
        <taxon>Pipoidea</taxon>
        <taxon>Pipidae</taxon>
        <taxon>Xenopodinae</taxon>
        <taxon>Xenopus</taxon>
        <taxon>Xenopus</taxon>
    </lineage>
</organism>